<accession>A0A3L8GM50</accession>
<dbReference type="KEGG" id="sio:DW64_03380"/>
<dbReference type="Pfam" id="PF02737">
    <property type="entry name" value="3HCDH_N"/>
    <property type="match status" value="1"/>
</dbReference>
<dbReference type="Proteomes" id="UP000269148">
    <property type="component" value="Unassembled WGS sequence"/>
</dbReference>
<comment type="catalytic activity">
    <reaction evidence="8">
        <text>a (3S)-3-hydroxyacyl-CoA + NAD(+) = a 3-oxoacyl-CoA + NADH + H(+)</text>
        <dbReference type="Rhea" id="RHEA:22432"/>
        <dbReference type="ChEBI" id="CHEBI:15378"/>
        <dbReference type="ChEBI" id="CHEBI:57318"/>
        <dbReference type="ChEBI" id="CHEBI:57540"/>
        <dbReference type="ChEBI" id="CHEBI:57945"/>
        <dbReference type="ChEBI" id="CHEBI:90726"/>
        <dbReference type="EC" id="1.1.1.35"/>
    </reaction>
</comment>
<dbReference type="AlphaFoldDB" id="A0A3L8GM50"/>
<dbReference type="SUPFAM" id="SSF52096">
    <property type="entry name" value="ClpP/crotonase"/>
    <property type="match status" value="1"/>
</dbReference>
<evidence type="ECO:0000259" key="9">
    <source>
        <dbReference type="Pfam" id="PF00725"/>
    </source>
</evidence>
<evidence type="ECO:0000313" key="13">
    <source>
        <dbReference type="Proteomes" id="UP000025245"/>
    </source>
</evidence>
<evidence type="ECO:0000313" key="14">
    <source>
        <dbReference type="Proteomes" id="UP000269148"/>
    </source>
</evidence>
<dbReference type="SUPFAM" id="SSF48179">
    <property type="entry name" value="6-phosphogluconate dehydrogenase C-terminal domain-like"/>
    <property type="match status" value="2"/>
</dbReference>
<keyword evidence="13" id="KW-1185">Reference proteome</keyword>
<evidence type="ECO:0000256" key="7">
    <source>
        <dbReference type="ARBA" id="ARBA00023098"/>
    </source>
</evidence>
<dbReference type="EMBL" id="CP007586">
    <property type="protein sequence ID" value="AHY15518.1"/>
    <property type="molecule type" value="Genomic_DNA"/>
</dbReference>
<dbReference type="EMBL" id="QLQD01000039">
    <property type="protein sequence ID" value="RLU57524.1"/>
    <property type="molecule type" value="Genomic_DNA"/>
</dbReference>
<dbReference type="Gene3D" id="3.40.50.720">
    <property type="entry name" value="NAD(P)-binding Rossmann-like Domain"/>
    <property type="match status" value="1"/>
</dbReference>
<dbReference type="OrthoDB" id="9771883at2"/>
<evidence type="ECO:0000256" key="2">
    <source>
        <dbReference type="ARBA" id="ARBA00009463"/>
    </source>
</evidence>
<keyword evidence="3" id="KW-0276">Fatty acid metabolism</keyword>
<dbReference type="SUPFAM" id="SSF51735">
    <property type="entry name" value="NAD(P)-binding Rossmann-fold domains"/>
    <property type="match status" value="1"/>
</dbReference>
<dbReference type="Pfam" id="PF00725">
    <property type="entry name" value="3HCDH"/>
    <property type="match status" value="1"/>
</dbReference>
<dbReference type="UniPathway" id="UPA00659"/>
<dbReference type="Gene3D" id="1.10.1040.50">
    <property type="match status" value="1"/>
</dbReference>
<dbReference type="PANTHER" id="PTHR48075:SF7">
    <property type="entry name" value="3-HYDROXYACYL-COA DEHYDROGENASE-RELATED"/>
    <property type="match status" value="1"/>
</dbReference>
<dbReference type="Proteomes" id="UP000025245">
    <property type="component" value="Chromosome"/>
</dbReference>
<dbReference type="InterPro" id="IPR036291">
    <property type="entry name" value="NAD(P)-bd_dom_sf"/>
</dbReference>
<dbReference type="InterPro" id="IPR001753">
    <property type="entry name" value="Enoyl-CoA_hydra/iso"/>
</dbReference>
<feature type="domain" description="3-hydroxyacyl-CoA dehydrogenase C-terminal" evidence="9">
    <location>
        <begin position="190"/>
        <end position="287"/>
    </location>
</feature>
<evidence type="ECO:0000256" key="6">
    <source>
        <dbReference type="ARBA" id="ARBA00023027"/>
    </source>
</evidence>
<keyword evidence="6" id="KW-0520">NAD</keyword>
<gene>
    <name evidence="12" type="ORF">DIY07_03815</name>
    <name evidence="11" type="ORF">DQ08_03385</name>
</gene>
<dbReference type="PANTHER" id="PTHR48075">
    <property type="entry name" value="3-HYDROXYACYL-COA DEHYDROGENASE FAMILY PROTEIN"/>
    <property type="match status" value="1"/>
</dbReference>
<proteinExistence type="inferred from homology"/>
<keyword evidence="7" id="KW-0443">Lipid metabolism</keyword>
<name>A0A3L8GM50_STRIN</name>
<dbReference type="InterPro" id="IPR006176">
    <property type="entry name" value="3-OHacyl-CoA_DH_NAD-bd"/>
</dbReference>
<dbReference type="GeneID" id="35766250"/>
<evidence type="ECO:0000256" key="1">
    <source>
        <dbReference type="ARBA" id="ARBA00005005"/>
    </source>
</evidence>
<dbReference type="SMR" id="A0A3L8GM50"/>
<evidence type="ECO:0000256" key="8">
    <source>
        <dbReference type="ARBA" id="ARBA00049556"/>
    </source>
</evidence>
<dbReference type="GO" id="GO:0003857">
    <property type="term" value="F:(3S)-3-hydroxyacyl-CoA dehydrogenase (NAD+) activity"/>
    <property type="evidence" value="ECO:0007669"/>
    <property type="project" value="UniProtKB-EC"/>
</dbReference>
<comment type="pathway">
    <text evidence="1">Lipid metabolism; fatty acid beta-oxidation.</text>
</comment>
<dbReference type="KEGG" id="siz:SI82_03620"/>
<dbReference type="GO" id="GO:0070403">
    <property type="term" value="F:NAD+ binding"/>
    <property type="evidence" value="ECO:0007669"/>
    <property type="project" value="InterPro"/>
</dbReference>
<keyword evidence="4" id="KW-0442">Lipid degradation</keyword>
<dbReference type="RefSeq" id="WP_003099102.1">
    <property type="nucleotide sequence ID" value="NZ_CP010783.1"/>
</dbReference>
<reference evidence="12 14" key="2">
    <citation type="submission" date="2018-06" db="EMBL/GenBank/DDBJ databases">
        <title>Mutators as drivers of adaptation in pathogenic bacteria and a risk factor for host jumps and vaccine escape.</title>
        <authorList>
            <person name="Barnes A.C."/>
            <person name="Silayeva O."/>
        </authorList>
    </citation>
    <scope>NUCLEOTIDE SEQUENCE [LARGE SCALE GENOMIC DNA]</scope>
    <source>
        <strain evidence="12 14">QMA0445</strain>
    </source>
</reference>
<dbReference type="GO" id="GO:0006635">
    <property type="term" value="P:fatty acid beta-oxidation"/>
    <property type="evidence" value="ECO:0007669"/>
    <property type="project" value="UniProtKB-UniPathway"/>
</dbReference>
<evidence type="ECO:0000256" key="3">
    <source>
        <dbReference type="ARBA" id="ARBA00022832"/>
    </source>
</evidence>
<reference evidence="11 13" key="1">
    <citation type="journal article" date="2014" name="Genome Announc.">
        <title>Complete Genome Sequence of a Virulent Strain, Streptococcus iniae ISET0901, Isolated from Diseased Tilapia.</title>
        <authorList>
            <person name="Pridgeon J.W."/>
            <person name="Zhang D."/>
            <person name="Zhang L."/>
        </authorList>
    </citation>
    <scope>NUCLEOTIDE SEQUENCE [LARGE SCALE GENOMIC DNA]</scope>
    <source>
        <strain evidence="11 13">ISET0901</strain>
    </source>
</reference>
<evidence type="ECO:0000256" key="4">
    <source>
        <dbReference type="ARBA" id="ARBA00022963"/>
    </source>
</evidence>
<dbReference type="InterPro" id="IPR029045">
    <property type="entry name" value="ClpP/crotonase-like_dom_sf"/>
</dbReference>
<dbReference type="InterPro" id="IPR008927">
    <property type="entry name" value="6-PGluconate_DH-like_C_sf"/>
</dbReference>
<comment type="similarity">
    <text evidence="2">Belongs to the 3-hydroxyacyl-CoA dehydrogenase family.</text>
</comment>
<dbReference type="STRING" id="1346.BMF34_03510"/>
<protein>
    <submittedName>
        <fullName evidence="11 12">3-hydroxyacyl-CoA dehydrogenase</fullName>
    </submittedName>
</protein>
<evidence type="ECO:0000313" key="12">
    <source>
        <dbReference type="EMBL" id="RLU57524.1"/>
    </source>
</evidence>
<dbReference type="KEGG" id="siq:DQ08_03385"/>
<sequence length="752" mass="84244">MTISKASVLGAGVMGSQIAALLVNAGLQVELLDIVIDDNDKNKLSKGAYDRITHPKKGLLYDPSFASNLSYSNFTDALEKESDSDLFIEAVAEKIDIKHDLWSKVAKIAKKDAILATNTSGIPIEFIAKVLDDTTRQRFIGMHFFNPPRFMKLVELIPNTKTSQETIDRLTEFTVNCLGKGIVPANDVPGFIANRIGTYTSNDVMLRAQKSGLSIQEVDTLTGEYIGRPKLGTFKLGDMVGLDIAYNVIRGMLQDPSEQDFFKVPETLEKMVAAKMLGNKTKQGFYKKEGRERFVIDPESLTYKPLEKIHLPIQEKLGRKLKENLKVIFDAEDKEGIFLWETLRNVFYYSAVNVPKAANDYKNIDRAIVWGYNWKLGPFQLWDLMGFEQVKERMQRELGQLPQWIEKRTENFYQRGETINHISPIETKIEREIWNKPDTNLSVINGQQLLLRMQTPANSITPGFSQDLADAVDRLENENYTSMVLYSNGANFCVGANLMGMKQAIEENKVTEFIAPGVDVLQNAVKRVRYSSKPIVTAAQGRALGGGAELLLASPFVVAAAETYMGLVEVGVGLIPSGGGVAELTERILKVTETPANRFARLAKLVQQISSAYVSMNAYEAKAEGFLRERDVIVQNEELRVYAALELAQFYSEYGYQAAKKYTYIAPGRDFKAVVESNLDAMRLGHFISDYDMEIGMAVADIVAGGDLPRNTYINHDYLLGLEKKNFLTLSANQKTYERITHMLATKRPLRN</sequence>
<evidence type="ECO:0000259" key="10">
    <source>
        <dbReference type="Pfam" id="PF02737"/>
    </source>
</evidence>
<evidence type="ECO:0000313" key="11">
    <source>
        <dbReference type="EMBL" id="AHY15518.1"/>
    </source>
</evidence>
<dbReference type="Gene3D" id="3.90.226.10">
    <property type="entry name" value="2-enoyl-CoA Hydratase, Chain A, domain 1"/>
    <property type="match status" value="1"/>
</dbReference>
<dbReference type="Pfam" id="PF00378">
    <property type="entry name" value="ECH_1"/>
    <property type="match status" value="1"/>
</dbReference>
<feature type="domain" description="3-hydroxyacyl-CoA dehydrogenase NAD binding" evidence="10">
    <location>
        <begin position="6"/>
        <end position="187"/>
    </location>
</feature>
<organism evidence="12 14">
    <name type="scientific">Streptococcus iniae</name>
    <name type="common">Streptococcus shiloi</name>
    <dbReference type="NCBI Taxonomy" id="1346"/>
    <lineage>
        <taxon>Bacteria</taxon>
        <taxon>Bacillati</taxon>
        <taxon>Bacillota</taxon>
        <taxon>Bacilli</taxon>
        <taxon>Lactobacillales</taxon>
        <taxon>Streptococcaceae</taxon>
        <taxon>Streptococcus</taxon>
    </lineage>
</organism>
<dbReference type="InterPro" id="IPR006108">
    <property type="entry name" value="3HC_DH_C"/>
</dbReference>
<dbReference type="CDD" id="cd06558">
    <property type="entry name" value="crotonase-like"/>
    <property type="match status" value="1"/>
</dbReference>
<keyword evidence="5" id="KW-0560">Oxidoreductase</keyword>
<evidence type="ECO:0000256" key="5">
    <source>
        <dbReference type="ARBA" id="ARBA00023002"/>
    </source>
</evidence>